<evidence type="ECO:0008006" key="4">
    <source>
        <dbReference type="Google" id="ProtNLM"/>
    </source>
</evidence>
<organism evidence="2 3">
    <name type="scientific">Sediminicola luteus</name>
    <dbReference type="NCBI Taxonomy" id="319238"/>
    <lineage>
        <taxon>Bacteria</taxon>
        <taxon>Pseudomonadati</taxon>
        <taxon>Bacteroidota</taxon>
        <taxon>Flavobacteriia</taxon>
        <taxon>Flavobacteriales</taxon>
        <taxon>Flavobacteriaceae</taxon>
        <taxon>Sediminicola</taxon>
    </lineage>
</organism>
<dbReference type="PANTHER" id="PTHR43157:SF31">
    <property type="entry name" value="PHOSPHATIDYLINOSITOL-GLYCAN BIOSYNTHESIS CLASS F PROTEIN"/>
    <property type="match status" value="1"/>
</dbReference>
<dbReference type="Proteomes" id="UP000219559">
    <property type="component" value="Unassembled WGS sequence"/>
</dbReference>
<sequence>MWPLLLNHLLLRPLRAAGSARIVNLSSATEKYGRIRLNDIHLEKGWSTFKSYTQAKLAMNMTTRKMAKEWAEYGITINALNPGFIKTNLLRQIKGWERWIGVPYMYFCASKPEKGADRILRLALSKEYENISGKFVYEDAIREPNPLDLDDSLVEQVWALSKKQVGL</sequence>
<keyword evidence="1" id="KW-0560">Oxidoreductase</keyword>
<dbReference type="PANTHER" id="PTHR43157">
    <property type="entry name" value="PHOSPHATIDYLINOSITOL-GLYCAN BIOSYNTHESIS CLASS F PROTEIN-RELATED"/>
    <property type="match status" value="1"/>
</dbReference>
<dbReference type="AlphaFoldDB" id="A0A2A4G5S7"/>
<dbReference type="Gene3D" id="3.40.50.720">
    <property type="entry name" value="NAD(P)-binding Rossmann-like Domain"/>
    <property type="match status" value="1"/>
</dbReference>
<keyword evidence="3" id="KW-1185">Reference proteome</keyword>
<reference evidence="2 3" key="1">
    <citation type="submission" date="2017-04" db="EMBL/GenBank/DDBJ databases">
        <title>A new member of the family Flavobacteriaceae isolated from ascidians.</title>
        <authorList>
            <person name="Chen L."/>
        </authorList>
    </citation>
    <scope>NUCLEOTIDE SEQUENCE [LARGE SCALE GENOMIC DNA]</scope>
    <source>
        <strain evidence="2 3">HQA918</strain>
    </source>
</reference>
<dbReference type="EMBL" id="NBWU01000004">
    <property type="protein sequence ID" value="PCE63783.1"/>
    <property type="molecule type" value="Genomic_DNA"/>
</dbReference>
<dbReference type="InterPro" id="IPR002347">
    <property type="entry name" value="SDR_fam"/>
</dbReference>
<gene>
    <name evidence="2" type="ORF">B7P33_10955</name>
</gene>
<dbReference type="GO" id="GO:0016491">
    <property type="term" value="F:oxidoreductase activity"/>
    <property type="evidence" value="ECO:0007669"/>
    <property type="project" value="UniProtKB-KW"/>
</dbReference>
<evidence type="ECO:0000313" key="3">
    <source>
        <dbReference type="Proteomes" id="UP000219559"/>
    </source>
</evidence>
<evidence type="ECO:0000256" key="1">
    <source>
        <dbReference type="ARBA" id="ARBA00023002"/>
    </source>
</evidence>
<dbReference type="Pfam" id="PF13561">
    <property type="entry name" value="adh_short_C2"/>
    <property type="match status" value="1"/>
</dbReference>
<dbReference type="OrthoDB" id="9804104at2"/>
<accession>A0A2A4G5S7</accession>
<name>A0A2A4G5S7_9FLAO</name>
<comment type="caution">
    <text evidence="2">The sequence shown here is derived from an EMBL/GenBank/DDBJ whole genome shotgun (WGS) entry which is preliminary data.</text>
</comment>
<dbReference type="PRINTS" id="PR00081">
    <property type="entry name" value="GDHRDH"/>
</dbReference>
<dbReference type="InterPro" id="IPR036291">
    <property type="entry name" value="NAD(P)-bd_dom_sf"/>
</dbReference>
<evidence type="ECO:0000313" key="2">
    <source>
        <dbReference type="EMBL" id="PCE63783.1"/>
    </source>
</evidence>
<dbReference type="SUPFAM" id="SSF51735">
    <property type="entry name" value="NAD(P)-binding Rossmann-fold domains"/>
    <property type="match status" value="1"/>
</dbReference>
<proteinExistence type="predicted"/>
<protein>
    <recommendedName>
        <fullName evidence="4">Short-chain dehydrogenase</fullName>
    </recommendedName>
</protein>